<comment type="caution">
    <text evidence="3">The sequence shown here is derived from an EMBL/GenBank/DDBJ whole genome shotgun (WGS) entry which is preliminary data.</text>
</comment>
<sequence>MDADINYIIALYSGKGVNRPMRETSHQLSLQNSQQPKHFRGGEKKVMKKSLSLLVAIAMVFSVFASMASAAELTAQQKFDALKEQGIFEGYPDGTAGLNKEMTRAEFSKVLALVNGLPQEASAANYTDVAKSHWAIGFIGAVTKANLMEGVGLNKFNPNGKVTIEQMAKTVVLSAGLEESSAAVQGTVSAWAKGYVAAAVEAGIIPAQSNYKANATRQLLVEASYVVVNGAVSVQSAVVVDDKNIEVTFTDGTVVKKTLDTALVAGQATKVTVEHNGQSYEVTVTLGALSISKAAQTDAGEITVSFNRALSANEQAGLTYEVKAGLIPYNVSHKWAEDNKSVVLSTNYLPANEYVVTVKGFDPVTVKVEEAKAAKIEIGATSLQKAGTQDLKIDVLNQFGKKMNVTPQVTVVHANTGATLTTTQTNNKTEINLASEEAKNPAVANRAVKVDDLVQVTAVYPSAGLTASKQYKVVAGSAATSIKLGNVAPLEGKTRISANESGLVLPYEMVDQYGAKILFSATTSSVSVADATYFEKDGINFYLSEAGFISSYSVDSNGVFKFNTGTKTGTLMINAINPATSASASLALNVQGSATVKSLQLSAPATQVVAGEIVKIPFVAVDQFDQQLAGKDFAVISATASDAVKKGKVAFTSNVSFEAGYPRINGKGELEFKFTGVAANTTAHIYANLDGAQVGQLQLTVQPASEAVRVVEANVAKYFTVGGESKLDTDTIKYLDNYGRTKSVTKDTYNVVVTDPTVVQYNNGKLVALKEGKTKVTITLVAIEGFKVRANANQAFEFEVTVLKNSDVTNYAIKTVDTVYGGKDAKATHSVTVELVGKYSGQDVAINQASAFALVTSQDQNVLRSEGKVIWGVKAGTSTVSAIGSNGATLATATVTVSEAAPVATTVTFKKSEYTVTNGTSLNLAEEIEVKDQYGKAITVDGLLASSDKAVTVSGKTVTGAERGQATVTFITNNNVSGSTVVVVE</sequence>
<evidence type="ECO:0000259" key="2">
    <source>
        <dbReference type="PROSITE" id="PS51272"/>
    </source>
</evidence>
<name>A0A2W1LIM1_9BACL</name>
<accession>A0A2W1LIM1</accession>
<dbReference type="AlphaFoldDB" id="A0A2W1LIM1"/>
<keyword evidence="1" id="KW-0812">Transmembrane</keyword>
<organism evidence="3 4">
    <name type="scientific">Paenibacillus sambharensis</name>
    <dbReference type="NCBI Taxonomy" id="1803190"/>
    <lineage>
        <taxon>Bacteria</taxon>
        <taxon>Bacillati</taxon>
        <taxon>Bacillota</taxon>
        <taxon>Bacilli</taxon>
        <taxon>Bacillales</taxon>
        <taxon>Paenibacillaceae</taxon>
        <taxon>Paenibacillus</taxon>
    </lineage>
</organism>
<proteinExistence type="predicted"/>
<keyword evidence="1" id="KW-0472">Membrane</keyword>
<dbReference type="Pfam" id="PF00395">
    <property type="entry name" value="SLH"/>
    <property type="match status" value="1"/>
</dbReference>
<feature type="domain" description="SLH" evidence="2">
    <location>
        <begin position="122"/>
        <end position="185"/>
    </location>
</feature>
<evidence type="ECO:0000256" key="1">
    <source>
        <dbReference type="SAM" id="Phobius"/>
    </source>
</evidence>
<reference evidence="3 4" key="1">
    <citation type="submission" date="2018-06" db="EMBL/GenBank/DDBJ databases">
        <title>Paenibacillus imtechensis sp. nov.</title>
        <authorList>
            <person name="Pinnaka A.K."/>
            <person name="Singh H."/>
            <person name="Kaur M."/>
        </authorList>
    </citation>
    <scope>NUCLEOTIDE SEQUENCE [LARGE SCALE GENOMIC DNA]</scope>
    <source>
        <strain evidence="3 4">SMB1</strain>
    </source>
</reference>
<evidence type="ECO:0000313" key="4">
    <source>
        <dbReference type="Proteomes" id="UP000249522"/>
    </source>
</evidence>
<keyword evidence="4" id="KW-1185">Reference proteome</keyword>
<dbReference type="InterPro" id="IPR001119">
    <property type="entry name" value="SLH_dom"/>
</dbReference>
<dbReference type="PROSITE" id="PS51272">
    <property type="entry name" value="SLH"/>
    <property type="match status" value="1"/>
</dbReference>
<gene>
    <name evidence="3" type="ORF">DNH61_00740</name>
</gene>
<feature type="transmembrane region" description="Helical" evidence="1">
    <location>
        <begin position="50"/>
        <end position="71"/>
    </location>
</feature>
<keyword evidence="1" id="KW-1133">Transmembrane helix</keyword>
<dbReference type="Proteomes" id="UP000249522">
    <property type="component" value="Unassembled WGS sequence"/>
</dbReference>
<evidence type="ECO:0000313" key="3">
    <source>
        <dbReference type="EMBL" id="PZD97820.1"/>
    </source>
</evidence>
<dbReference type="EMBL" id="QKRB01000006">
    <property type="protein sequence ID" value="PZD97820.1"/>
    <property type="molecule type" value="Genomic_DNA"/>
</dbReference>
<dbReference type="OrthoDB" id="1706086at2"/>
<protein>
    <recommendedName>
        <fullName evidence="2">SLH domain-containing protein</fullName>
    </recommendedName>
</protein>